<sequence length="70" mass="7975">MDQTLIAEMEVFDAMPGFMRQALANAIIPFRSSSVLRAVELDCLNGVPEWRAWADHANRIRAMRMPDDLI</sequence>
<accession>A0A2W5SJV6</accession>
<comment type="caution">
    <text evidence="1">The sequence shown here is derived from an EMBL/GenBank/DDBJ whole genome shotgun (WGS) entry which is preliminary data.</text>
</comment>
<protein>
    <submittedName>
        <fullName evidence="1">Uncharacterized protein</fullName>
    </submittedName>
</protein>
<dbReference type="AlphaFoldDB" id="A0A2W5SJV6"/>
<evidence type="ECO:0000313" key="2">
    <source>
        <dbReference type="Proteomes" id="UP000248975"/>
    </source>
</evidence>
<dbReference type="EMBL" id="QFQS01000001">
    <property type="protein sequence ID" value="PZQ99944.1"/>
    <property type="molecule type" value="Genomic_DNA"/>
</dbReference>
<gene>
    <name evidence="1" type="ORF">DI533_04760</name>
</gene>
<name>A0A2W5SJV6_CERSP</name>
<proteinExistence type="predicted"/>
<reference evidence="1 2" key="1">
    <citation type="submission" date="2017-08" db="EMBL/GenBank/DDBJ databases">
        <title>Infants hospitalized years apart are colonized by the same room-sourced microbial strains.</title>
        <authorList>
            <person name="Brooks B."/>
            <person name="Olm M.R."/>
            <person name="Firek B.A."/>
            <person name="Baker R."/>
            <person name="Thomas B.C."/>
            <person name="Morowitz M.J."/>
            <person name="Banfield J.F."/>
        </authorList>
    </citation>
    <scope>NUCLEOTIDE SEQUENCE [LARGE SCALE GENOMIC DNA]</scope>
    <source>
        <strain evidence="1">S2_003_000_R2_11</strain>
    </source>
</reference>
<evidence type="ECO:0000313" key="1">
    <source>
        <dbReference type="EMBL" id="PZQ99944.1"/>
    </source>
</evidence>
<organism evidence="1 2">
    <name type="scientific">Cereibacter sphaeroides</name>
    <name type="common">Rhodobacter sphaeroides</name>
    <dbReference type="NCBI Taxonomy" id="1063"/>
    <lineage>
        <taxon>Bacteria</taxon>
        <taxon>Pseudomonadati</taxon>
        <taxon>Pseudomonadota</taxon>
        <taxon>Alphaproteobacteria</taxon>
        <taxon>Rhodobacterales</taxon>
        <taxon>Paracoccaceae</taxon>
        <taxon>Cereibacter</taxon>
    </lineage>
</organism>
<dbReference type="Proteomes" id="UP000248975">
    <property type="component" value="Unassembled WGS sequence"/>
</dbReference>